<evidence type="ECO:0000313" key="2">
    <source>
        <dbReference type="Proteomes" id="UP000278823"/>
    </source>
</evidence>
<dbReference type="Proteomes" id="UP000278823">
    <property type="component" value="Unassembled WGS sequence"/>
</dbReference>
<keyword evidence="2" id="KW-1185">Reference proteome</keyword>
<name>A0A3S0SNF8_9HYPH</name>
<gene>
    <name evidence="1" type="ORF">EFQ99_25415</name>
</gene>
<reference evidence="2" key="1">
    <citation type="submission" date="2018-11" db="EMBL/GenBank/DDBJ databases">
        <title>Rhizobium chutanense sp. nov., isolated from root nodules of Phaseolus vulgaris in China.</title>
        <authorList>
            <person name="Huo Y."/>
        </authorList>
    </citation>
    <scope>NUCLEOTIDE SEQUENCE [LARGE SCALE GENOMIC DNA]</scope>
    <source>
        <strain evidence="2">CCBAU 65647</strain>
    </source>
</reference>
<evidence type="ECO:0000313" key="1">
    <source>
        <dbReference type="EMBL" id="RUM22227.1"/>
    </source>
</evidence>
<dbReference type="EMBL" id="RJTH01000010">
    <property type="protein sequence ID" value="RUM22227.1"/>
    <property type="molecule type" value="Genomic_DNA"/>
</dbReference>
<accession>A0A3S0SNF8</accession>
<dbReference type="AlphaFoldDB" id="A0A3S0SNF8"/>
<protein>
    <recommendedName>
        <fullName evidence="3">Propionyl-coenzyme A carboxylase alpha polypeptide</fullName>
    </recommendedName>
</protein>
<dbReference type="OrthoDB" id="8304274at2"/>
<organism evidence="1 2">
    <name type="scientific">Rhizobium vallis</name>
    <dbReference type="NCBI Taxonomy" id="634290"/>
    <lineage>
        <taxon>Bacteria</taxon>
        <taxon>Pseudomonadati</taxon>
        <taxon>Pseudomonadota</taxon>
        <taxon>Alphaproteobacteria</taxon>
        <taxon>Hyphomicrobiales</taxon>
        <taxon>Rhizobiaceae</taxon>
        <taxon>Rhizobium/Agrobacterium group</taxon>
        <taxon>Rhizobium</taxon>
    </lineage>
</organism>
<sequence length="91" mass="9839">MAPPSVLPDISPTRVEIGWAHGLPQTTGRHMGRKFRARHGFLPISPLVGEMSGRTEGGVPRYALSKLPRRAGRSPEGCAPLRLRFRAAAAT</sequence>
<comment type="caution">
    <text evidence="1">The sequence shown here is derived from an EMBL/GenBank/DDBJ whole genome shotgun (WGS) entry which is preliminary data.</text>
</comment>
<evidence type="ECO:0008006" key="3">
    <source>
        <dbReference type="Google" id="ProtNLM"/>
    </source>
</evidence>
<proteinExistence type="predicted"/>